<dbReference type="Proteomes" id="UP001172630">
    <property type="component" value="Unassembled WGS sequence"/>
</dbReference>
<gene>
    <name evidence="2" type="ORF">PY650_06960</name>
</gene>
<dbReference type="EMBL" id="JARFYN010000006">
    <property type="protein sequence ID" value="MDL2405401.1"/>
    <property type="molecule type" value="Genomic_DNA"/>
</dbReference>
<dbReference type="PROSITE" id="PS50937">
    <property type="entry name" value="HTH_MERR_2"/>
    <property type="match status" value="1"/>
</dbReference>
<evidence type="ECO:0000313" key="2">
    <source>
        <dbReference type="EMBL" id="MDL2405401.1"/>
    </source>
</evidence>
<protein>
    <submittedName>
        <fullName evidence="2">Helix-turn-helix domain-containing protein</fullName>
    </submittedName>
</protein>
<dbReference type="Pfam" id="PF00376">
    <property type="entry name" value="MerR"/>
    <property type="match status" value="1"/>
</dbReference>
<dbReference type="CDD" id="cd04762">
    <property type="entry name" value="HTH_MerR-trunc"/>
    <property type="match status" value="1"/>
</dbReference>
<reference evidence="2" key="1">
    <citation type="submission" date="2023-06" db="EMBL/GenBank/DDBJ databases">
        <title>Phylogenetic Diversity of Rhizobium strains.</title>
        <authorList>
            <person name="Moura F.T."/>
            <person name="Helene L.C.F."/>
            <person name="Hungria M."/>
        </authorList>
    </citation>
    <scope>NUCLEOTIDE SEQUENCE</scope>
    <source>
        <strain evidence="2">CCGE524</strain>
    </source>
</reference>
<dbReference type="RefSeq" id="WP_285878321.1">
    <property type="nucleotide sequence ID" value="NZ_JARFYN010000006.1"/>
</dbReference>
<comment type="caution">
    <text evidence="2">The sequence shown here is derived from an EMBL/GenBank/DDBJ whole genome shotgun (WGS) entry which is preliminary data.</text>
</comment>
<dbReference type="InterPro" id="IPR000551">
    <property type="entry name" value="MerR-type_HTH_dom"/>
</dbReference>
<name>A0ABT7KA66_9HYPH</name>
<sequence>MGRFVSIGEAAEVLGVSITTLRRWEAEGRLVAEHTPGGHRRYDLAK</sequence>
<dbReference type="InterPro" id="IPR010093">
    <property type="entry name" value="SinI_DNA-bd"/>
</dbReference>
<feature type="domain" description="HTH merR-type" evidence="1">
    <location>
        <begin position="6"/>
        <end position="46"/>
    </location>
</feature>
<dbReference type="InterPro" id="IPR009061">
    <property type="entry name" value="DNA-bd_dom_put_sf"/>
</dbReference>
<dbReference type="SUPFAM" id="SSF46955">
    <property type="entry name" value="Putative DNA-binding domain"/>
    <property type="match status" value="1"/>
</dbReference>
<organism evidence="2 3">
    <name type="scientific">Rhizobium calliandrae</name>
    <dbReference type="NCBI Taxonomy" id="1312182"/>
    <lineage>
        <taxon>Bacteria</taxon>
        <taxon>Pseudomonadati</taxon>
        <taxon>Pseudomonadota</taxon>
        <taxon>Alphaproteobacteria</taxon>
        <taxon>Hyphomicrobiales</taxon>
        <taxon>Rhizobiaceae</taxon>
        <taxon>Rhizobium/Agrobacterium group</taxon>
        <taxon>Rhizobium</taxon>
    </lineage>
</organism>
<keyword evidence="3" id="KW-1185">Reference proteome</keyword>
<feature type="non-terminal residue" evidence="2">
    <location>
        <position position="46"/>
    </location>
</feature>
<proteinExistence type="predicted"/>
<dbReference type="Gene3D" id="1.10.1660.10">
    <property type="match status" value="1"/>
</dbReference>
<evidence type="ECO:0000259" key="1">
    <source>
        <dbReference type="PROSITE" id="PS50937"/>
    </source>
</evidence>
<accession>A0ABT7KA66</accession>
<dbReference type="NCBIfam" id="TIGR01764">
    <property type="entry name" value="excise"/>
    <property type="match status" value="1"/>
</dbReference>
<evidence type="ECO:0000313" key="3">
    <source>
        <dbReference type="Proteomes" id="UP001172630"/>
    </source>
</evidence>